<proteinExistence type="predicted"/>
<reference evidence="1 2" key="1">
    <citation type="submission" date="2016-07" db="EMBL/GenBank/DDBJ databases">
        <title>Multiple horizontal gene transfer events from other fungi enriched the ability of initially mycotrophic Trichoderma (Ascomycota) to feed on dead plant biomass.</title>
        <authorList>
            <consortium name="DOE Joint Genome Institute"/>
            <person name="Aerts A."/>
            <person name="Atanasova L."/>
            <person name="Chenthamara K."/>
            <person name="Zhang J."/>
            <person name="Grujic M."/>
            <person name="Henrissat B."/>
            <person name="Kuo A."/>
            <person name="Salamov A."/>
            <person name="Lipzen A."/>
            <person name="Labutti K."/>
            <person name="Barry K."/>
            <person name="Miao Y."/>
            <person name="Rahimi M.J."/>
            <person name="Shen Q."/>
            <person name="Grigoriev I.V."/>
            <person name="Kubicek C.P."/>
            <person name="Druzhinina I.S."/>
        </authorList>
    </citation>
    <scope>NUCLEOTIDE SEQUENCE [LARGE SCALE GENOMIC DNA]</scope>
    <source>
        <strain evidence="1 2">CBS 433.97</strain>
    </source>
</reference>
<evidence type="ECO:0000313" key="1">
    <source>
        <dbReference type="EMBL" id="PTB47019.1"/>
    </source>
</evidence>
<organism evidence="1 2">
    <name type="scientific">Trichoderma asperellum (strain ATCC 204424 / CBS 433.97 / NBRC 101777)</name>
    <dbReference type="NCBI Taxonomy" id="1042311"/>
    <lineage>
        <taxon>Eukaryota</taxon>
        <taxon>Fungi</taxon>
        <taxon>Dikarya</taxon>
        <taxon>Ascomycota</taxon>
        <taxon>Pezizomycotina</taxon>
        <taxon>Sordariomycetes</taxon>
        <taxon>Hypocreomycetidae</taxon>
        <taxon>Hypocreales</taxon>
        <taxon>Hypocreaceae</taxon>
        <taxon>Trichoderma</taxon>
    </lineage>
</organism>
<dbReference type="Proteomes" id="UP000240493">
    <property type="component" value="Unassembled WGS sequence"/>
</dbReference>
<name>A0A2T3ZQF1_TRIA4</name>
<protein>
    <submittedName>
        <fullName evidence="1">Uncharacterized protein</fullName>
    </submittedName>
</protein>
<evidence type="ECO:0000313" key="2">
    <source>
        <dbReference type="Proteomes" id="UP000240493"/>
    </source>
</evidence>
<keyword evidence="2" id="KW-1185">Reference proteome</keyword>
<dbReference type="EMBL" id="KZ679256">
    <property type="protein sequence ID" value="PTB47019.1"/>
    <property type="molecule type" value="Genomic_DNA"/>
</dbReference>
<gene>
    <name evidence="1" type="ORF">M441DRAFT_229325</name>
</gene>
<accession>A0A2T3ZQF1</accession>
<sequence>MLMPDVCTCGLPPWMCSALSTYPRDSSLSSDYFRPQSKDLGQLCVSTLLRSLNLRLKLHRSESIRKTFFESYPLTLRIITQIPRCRSRTLPYFRGVSIAFSTLSEQATTMTFANWLTCIIFRIKYSFTNIVLLLKVRHGAEITSAYGPHS</sequence>
<dbReference type="AlphaFoldDB" id="A0A2T3ZQF1"/>